<dbReference type="GO" id="GO:0000175">
    <property type="term" value="F:3'-5'-RNA exonuclease activity"/>
    <property type="evidence" value="ECO:0007669"/>
    <property type="project" value="UniProtKB-ARBA"/>
</dbReference>
<evidence type="ECO:0000256" key="2">
    <source>
        <dbReference type="ARBA" id="ARBA00005785"/>
    </source>
</evidence>
<dbReference type="SUPFAM" id="SSF50249">
    <property type="entry name" value="Nucleic acid-binding proteins"/>
    <property type="match status" value="2"/>
</dbReference>
<protein>
    <recommendedName>
        <fullName evidence="10">Ribosomal RNA-processing protein 44</fullName>
    </recommendedName>
</protein>
<proteinExistence type="inferred from homology"/>
<keyword evidence="5" id="KW-0378">Hydrolase</keyword>
<accession>A0A2H6KDZ0</accession>
<evidence type="ECO:0000256" key="8">
    <source>
        <dbReference type="ARBA" id="ARBA00022884"/>
    </source>
</evidence>
<evidence type="ECO:0000256" key="7">
    <source>
        <dbReference type="ARBA" id="ARBA00022839"/>
    </source>
</evidence>
<dbReference type="OrthoDB" id="372421at2759"/>
<evidence type="ECO:0000256" key="11">
    <source>
        <dbReference type="RuleBase" id="RU003901"/>
    </source>
</evidence>
<keyword evidence="6" id="KW-0271">Exosome</keyword>
<dbReference type="Gene3D" id="2.40.50.700">
    <property type="match status" value="1"/>
</dbReference>
<dbReference type="SMART" id="SM00955">
    <property type="entry name" value="RNB"/>
    <property type="match status" value="1"/>
</dbReference>
<feature type="compositionally biased region" description="Acidic residues" evidence="12">
    <location>
        <begin position="198"/>
        <end position="207"/>
    </location>
</feature>
<evidence type="ECO:0000256" key="10">
    <source>
        <dbReference type="ARBA" id="ARBA00077930"/>
    </source>
</evidence>
<dbReference type="Pfam" id="PF13638">
    <property type="entry name" value="PIN_4"/>
    <property type="match status" value="1"/>
</dbReference>
<evidence type="ECO:0000256" key="5">
    <source>
        <dbReference type="ARBA" id="ARBA00022801"/>
    </source>
</evidence>
<dbReference type="PANTHER" id="PTHR23355:SF35">
    <property type="entry name" value="EXOSOME COMPLEX EXONUCLEASE RRP44"/>
    <property type="match status" value="1"/>
</dbReference>
<evidence type="ECO:0000256" key="1">
    <source>
        <dbReference type="ARBA" id="ARBA00004123"/>
    </source>
</evidence>
<dbReference type="Gene3D" id="3.40.50.1010">
    <property type="entry name" value="5'-nuclease"/>
    <property type="match status" value="1"/>
</dbReference>
<dbReference type="GeneID" id="39874981"/>
<dbReference type="InterPro" id="IPR041505">
    <property type="entry name" value="Dis3_CSD2"/>
</dbReference>
<feature type="domain" description="RNB" evidence="13">
    <location>
        <begin position="534"/>
        <end position="863"/>
    </location>
</feature>
<dbReference type="Proteomes" id="UP000236319">
    <property type="component" value="Unassembled WGS sequence"/>
</dbReference>
<dbReference type="GO" id="GO:0000176">
    <property type="term" value="C:nuclear exosome (RNase complex)"/>
    <property type="evidence" value="ECO:0007669"/>
    <property type="project" value="TreeGrafter"/>
</dbReference>
<dbReference type="GO" id="GO:0004519">
    <property type="term" value="F:endonuclease activity"/>
    <property type="evidence" value="ECO:0007669"/>
    <property type="project" value="TreeGrafter"/>
</dbReference>
<comment type="caution">
    <text evidence="14">The sequence shown here is derived from an EMBL/GenBank/DDBJ whole genome shotgun (WGS) entry which is preliminary data.</text>
</comment>
<dbReference type="EMBL" id="BDSA01000003">
    <property type="protein sequence ID" value="GBE61211.1"/>
    <property type="molecule type" value="Genomic_DNA"/>
</dbReference>
<dbReference type="GO" id="GO:0000177">
    <property type="term" value="C:cytoplasmic exosome (RNase complex)"/>
    <property type="evidence" value="ECO:0007669"/>
    <property type="project" value="TreeGrafter"/>
</dbReference>
<dbReference type="InterPro" id="IPR012340">
    <property type="entry name" value="NA-bd_OB-fold"/>
</dbReference>
<dbReference type="RefSeq" id="XP_028867454.1">
    <property type="nucleotide sequence ID" value="XM_029011621.1"/>
</dbReference>
<dbReference type="Gene3D" id="2.40.50.690">
    <property type="match status" value="1"/>
</dbReference>
<keyword evidence="4" id="KW-0540">Nuclease</keyword>
<keyword evidence="8" id="KW-0694">RNA-binding</keyword>
<keyword evidence="3" id="KW-0698">rRNA processing</keyword>
<evidence type="ECO:0000256" key="6">
    <source>
        <dbReference type="ARBA" id="ARBA00022835"/>
    </source>
</evidence>
<feature type="region of interest" description="Disordered" evidence="12">
    <location>
        <begin position="198"/>
        <end position="236"/>
    </location>
</feature>
<dbReference type="InterPro" id="IPR001900">
    <property type="entry name" value="RNase_II/R"/>
</dbReference>
<dbReference type="Pfam" id="PF17849">
    <property type="entry name" value="OB_Dis3"/>
    <property type="match status" value="1"/>
</dbReference>
<dbReference type="GO" id="GO:0003723">
    <property type="term" value="F:RNA binding"/>
    <property type="evidence" value="ECO:0007669"/>
    <property type="project" value="UniProtKB-KW"/>
</dbReference>
<evidence type="ECO:0000256" key="9">
    <source>
        <dbReference type="ARBA" id="ARBA00023242"/>
    </source>
</evidence>
<dbReference type="PANTHER" id="PTHR23355">
    <property type="entry name" value="RIBONUCLEASE"/>
    <property type="match status" value="1"/>
</dbReference>
<dbReference type="InterPro" id="IPR002716">
    <property type="entry name" value="PIN_dom"/>
</dbReference>
<dbReference type="FunFam" id="2.40.50.700:FF:000001">
    <property type="entry name" value="Exosome complex exonuclease exoribonuclease (Rrp44)"/>
    <property type="match status" value="1"/>
</dbReference>
<sequence length="985" mass="110665">MEDVEDYGVLQPSLKRTLRTFWRASGHRHVKRFTREVYHRSDIGCGVDRCKSCVRSQVQGELDGSQPLLVLTVDVIMKQMTFCEQCLDNCVIPATVLNEVRRRSLGMYARIKKLLLPGNPVAELANGNGSEDAETADETGTRVRRFYLFSNENFEPTYVPENDDETPAERDHRLIEKCATWYQSHLPRCRVILLSNSEDEGSSDESQDAVSLDPTLSAPSYASHATGMDISPRGPSAVDGGRTYFERLTVEEWAQELKPKIADALEYVAAARPESGTRGAAADDDECYPAHLTESEMQAGIETGRYYSGVLNMFAGSFQNGYVKCGKDEFKVSGTANLNRAIHGDNVCIEVIVGEQLNMGTPASASAAEAGAPEELVGEESDRATILDATKDEKPAECIKQECRVVGIIRRNWREYCGSLMPVDEAADITGTHHAVQRVFVPVDARIPFIFIDTRKSGELDGKRIVVAIDSWDRFSRKPSGHWVEVLGDVEDMETESAVILREHDVITRDFPAPAYKELPPPNWAPSEEEIARRMDFRNQLVFSVDPPGCKDIDDALGYRVLDNGHVEVSVHIADVTHFVRPDSWLDREASQRCTTVYLVDRRTDMLPSLLTTNLCSLVENQDRLCFSVVWEFDSKNEICNTKFGKGIIRSCRAFSYKDAQALIDAGGSDEITQALNGLNRLAKMLRAKRFERGAVELESPDVKFEYELTDIRKMEKYVLYDTNRMVEEFMLLANVSVATKIFERFPTCALLRRHPPPMEVRLKALQRSLSQHQLEFEFGNSRDLNCSLKRIVEKSDNRLGSALRIMTTRCMSQAVYCSSGDTGSDDFRHYGLCTDLYTHFTSPIRRYADVVVHRMLAAALDIEAMDTGFFQELPAQCEALNRRHRNANWCGRESIKLFAYLFLKKQGSVSTVATVVGATEKRISLLAHDFGIEATASVDVAAFDPETQRVTLSSGRHVNLFDHVKITLNSSNKHFRYNITAELL</sequence>
<evidence type="ECO:0000256" key="12">
    <source>
        <dbReference type="SAM" id="MobiDB-lite"/>
    </source>
</evidence>
<dbReference type="PROSITE" id="PS01175">
    <property type="entry name" value="RIBONUCLEASE_II"/>
    <property type="match status" value="1"/>
</dbReference>
<dbReference type="AlphaFoldDB" id="A0A2H6KDZ0"/>
<dbReference type="GO" id="GO:0016075">
    <property type="term" value="P:rRNA catabolic process"/>
    <property type="evidence" value="ECO:0007669"/>
    <property type="project" value="TreeGrafter"/>
</dbReference>
<organism evidence="14 15">
    <name type="scientific">Babesia ovata</name>
    <dbReference type="NCBI Taxonomy" id="189622"/>
    <lineage>
        <taxon>Eukaryota</taxon>
        <taxon>Sar</taxon>
        <taxon>Alveolata</taxon>
        <taxon>Apicomplexa</taxon>
        <taxon>Aconoidasida</taxon>
        <taxon>Piroplasmida</taxon>
        <taxon>Babesiidae</taxon>
        <taxon>Babesia</taxon>
    </lineage>
</organism>
<keyword evidence="9" id="KW-0539">Nucleus</keyword>
<dbReference type="InterPro" id="IPR022966">
    <property type="entry name" value="RNase_II/R_CS"/>
</dbReference>
<dbReference type="GO" id="GO:0071031">
    <property type="term" value="P:nuclear mRNA surveillance of mRNA 3'-end processing"/>
    <property type="evidence" value="ECO:0007669"/>
    <property type="project" value="TreeGrafter"/>
</dbReference>
<name>A0A2H6KDZ0_9APIC</name>
<evidence type="ECO:0000256" key="3">
    <source>
        <dbReference type="ARBA" id="ARBA00022552"/>
    </source>
</evidence>
<reference evidence="14 15" key="1">
    <citation type="journal article" date="2017" name="BMC Genomics">
        <title>Whole-genome assembly of Babesia ovata and comparative genomics between closely related pathogens.</title>
        <authorList>
            <person name="Yamagishi J."/>
            <person name="Asada M."/>
            <person name="Hakimi H."/>
            <person name="Tanaka T.Q."/>
            <person name="Sugimoto C."/>
            <person name="Kawazu S."/>
        </authorList>
    </citation>
    <scope>NUCLEOTIDE SEQUENCE [LARGE SCALE GENOMIC DNA]</scope>
    <source>
        <strain evidence="14 15">Miyake</strain>
    </source>
</reference>
<evidence type="ECO:0000313" key="14">
    <source>
        <dbReference type="EMBL" id="GBE61211.1"/>
    </source>
</evidence>
<dbReference type="InterPro" id="IPR050180">
    <property type="entry name" value="RNR_Ribonuclease"/>
</dbReference>
<comment type="subcellular location">
    <subcellularLocation>
        <location evidence="1">Nucleus</location>
    </subcellularLocation>
</comment>
<keyword evidence="15" id="KW-1185">Reference proteome</keyword>
<evidence type="ECO:0000313" key="15">
    <source>
        <dbReference type="Proteomes" id="UP000236319"/>
    </source>
</evidence>
<gene>
    <name evidence="14" type="ORF">BOVATA_027040</name>
</gene>
<dbReference type="CDD" id="cd09862">
    <property type="entry name" value="PIN_Rrp44-like"/>
    <property type="match status" value="1"/>
</dbReference>
<comment type="similarity">
    <text evidence="2 11">Belongs to the RNR ribonuclease family.</text>
</comment>
<dbReference type="VEuPathDB" id="PiroplasmaDB:BOVATA_027040"/>
<dbReference type="Pfam" id="PF00773">
    <property type="entry name" value="RNB"/>
    <property type="match status" value="1"/>
</dbReference>
<keyword evidence="7" id="KW-0269">Exonuclease</keyword>
<dbReference type="GO" id="GO:0006364">
    <property type="term" value="P:rRNA processing"/>
    <property type="evidence" value="ECO:0007669"/>
    <property type="project" value="UniProtKB-KW"/>
</dbReference>
<evidence type="ECO:0000259" key="13">
    <source>
        <dbReference type="SMART" id="SM00955"/>
    </source>
</evidence>
<evidence type="ECO:0000256" key="4">
    <source>
        <dbReference type="ARBA" id="ARBA00022722"/>
    </source>
</evidence>